<accession>A0AAE3ILY6</accession>
<dbReference type="SUPFAM" id="SSF48208">
    <property type="entry name" value="Six-hairpin glycosidases"/>
    <property type="match status" value="1"/>
</dbReference>
<dbReference type="Gene3D" id="2.70.98.10">
    <property type="match status" value="1"/>
</dbReference>
<dbReference type="Pfam" id="PF17678">
    <property type="entry name" value="Glyco_hydro_92N"/>
    <property type="match status" value="1"/>
</dbReference>
<dbReference type="PANTHER" id="PTHR12143">
    <property type="entry name" value="PEPTIDE N-GLYCANASE PNGASE -RELATED"/>
    <property type="match status" value="1"/>
</dbReference>
<feature type="domain" description="Glycosyl hydrolase family 92" evidence="5">
    <location>
        <begin position="280"/>
        <end position="741"/>
    </location>
</feature>
<feature type="domain" description="Glycosyl hydrolase family 92 N-terminal" evidence="6">
    <location>
        <begin position="40"/>
        <end position="274"/>
    </location>
</feature>
<dbReference type="RefSeq" id="WP_263037800.1">
    <property type="nucleotide sequence ID" value="NZ_JAOTPL010000008.1"/>
</dbReference>
<evidence type="ECO:0000256" key="2">
    <source>
        <dbReference type="ARBA" id="ARBA00011245"/>
    </source>
</evidence>
<dbReference type="Pfam" id="PF07971">
    <property type="entry name" value="Glyco_hydro_92"/>
    <property type="match status" value="1"/>
</dbReference>
<organism evidence="7 8">
    <name type="scientific">Haoranjiania flava</name>
    <dbReference type="NCBI Taxonomy" id="1856322"/>
    <lineage>
        <taxon>Bacteria</taxon>
        <taxon>Pseudomonadati</taxon>
        <taxon>Bacteroidota</taxon>
        <taxon>Chitinophagia</taxon>
        <taxon>Chitinophagales</taxon>
        <taxon>Chitinophagaceae</taxon>
        <taxon>Haoranjiania</taxon>
    </lineage>
</organism>
<comment type="cofactor">
    <cofactor evidence="1">
        <name>Ca(2+)</name>
        <dbReference type="ChEBI" id="CHEBI:29108"/>
    </cofactor>
</comment>
<dbReference type="InterPro" id="IPR012939">
    <property type="entry name" value="Glyco_hydro_92"/>
</dbReference>
<dbReference type="GO" id="GO:0006516">
    <property type="term" value="P:glycoprotein catabolic process"/>
    <property type="evidence" value="ECO:0007669"/>
    <property type="project" value="TreeGrafter"/>
</dbReference>
<dbReference type="GO" id="GO:0016798">
    <property type="term" value="F:hydrolase activity, acting on glycosyl bonds"/>
    <property type="evidence" value="ECO:0007669"/>
    <property type="project" value="UniProtKB-KW"/>
</dbReference>
<sequence>MKSLSSVLLLALTLGFMSCNNAGNTGGSDSTANKQDLTKYIDPFIGSDGHGHVFVGASVPWGAVQLGPTQITKGWDWCSGYHYSDSVLIGFSHMHLSGTGIGDLGDIMLMPYTGALKTRPRTQDNAATGYGSSFSHQQEKAEPGYYYVKLLDNEIDVHLTATERVGYHKYLFPKEKDTARVAIDLVQGIGWDAVYESKLAKVDEYTVTGYRFSKGWAPDQRVFFAIKSSVPIKEFMVLDSTAVKGTNSLTAKRVRGMMSFDKNIDSVELKVAVSPVSEQNALDNMQTELSSWNFTEVVNLAQAKWYDAISRITIETDSETDKRIFYTAMYHSMIAPVLFNDADKSYMGTDKKIYTKAAFNNYSIFSLWDTYRTLHPLMNIIASDKTPDFINSMLAIYQQQGKLPVWHLMGNETNTMVGYPAIPVVADAILKDMKGFDVHKAYEAMITSANVDSFGVKFLKELGYIPADKENESVAKALEYAISDMAIASVAKKLGKNADYETYKKRGEYYKKYFDTASGFMRGVLASGEFRTPFNPFHSTHRADDYTEGNAWQYTWLVPQDVTGLMGLFGTKERFIAHLDSLFVVHGDMGKDASPDISGLIGMYAHGNEPNHHIPYLFAYAGQQWRTAELIKKITKEFYTDKKDGLIGNDDCGQMSAWYVSSVLGFYQVNPAGGVYVFGTPHFKKASVKTANGKTLSIEAVDLSDQNIYIQSVELNGSPYQESYITYEDLIKGGQLVFKMGATPNKQFGSKTIPN</sequence>
<comment type="caution">
    <text evidence="7">The sequence shown here is derived from an EMBL/GenBank/DDBJ whole genome shotgun (WGS) entry which is preliminary data.</text>
</comment>
<dbReference type="Gene3D" id="1.20.1050.60">
    <property type="entry name" value="alpha-1,2-mannosidase"/>
    <property type="match status" value="1"/>
</dbReference>
<dbReference type="InterPro" id="IPR005887">
    <property type="entry name" value="GH92_a_mannosidase_put"/>
</dbReference>
<dbReference type="PROSITE" id="PS51257">
    <property type="entry name" value="PROKAR_LIPOPROTEIN"/>
    <property type="match status" value="1"/>
</dbReference>
<evidence type="ECO:0000256" key="3">
    <source>
        <dbReference type="ARBA" id="ARBA00022837"/>
    </source>
</evidence>
<dbReference type="EMBL" id="JAOTPL010000008">
    <property type="protein sequence ID" value="MCU7694314.1"/>
    <property type="molecule type" value="Genomic_DNA"/>
</dbReference>
<keyword evidence="7" id="KW-0326">Glycosidase</keyword>
<dbReference type="GO" id="GO:0000224">
    <property type="term" value="F:peptide-N4-(N-acetyl-beta-glucosaminyl)asparagine amidase activity"/>
    <property type="evidence" value="ECO:0007669"/>
    <property type="project" value="TreeGrafter"/>
</dbReference>
<proteinExistence type="predicted"/>
<dbReference type="NCBIfam" id="TIGR01180">
    <property type="entry name" value="aman2_put"/>
    <property type="match status" value="1"/>
</dbReference>
<keyword evidence="4" id="KW-0732">Signal</keyword>
<evidence type="ECO:0000313" key="7">
    <source>
        <dbReference type="EMBL" id="MCU7694314.1"/>
    </source>
</evidence>
<dbReference type="Gene3D" id="1.20.1610.10">
    <property type="entry name" value="alpha-1,2-mannosidases domains"/>
    <property type="match status" value="1"/>
</dbReference>
<dbReference type="FunFam" id="1.20.1050.60:FF:000001">
    <property type="entry name" value="Putative alpha-1,2-mannosidase"/>
    <property type="match status" value="1"/>
</dbReference>
<dbReference type="InterPro" id="IPR014718">
    <property type="entry name" value="GH-type_carb-bd"/>
</dbReference>
<evidence type="ECO:0000259" key="5">
    <source>
        <dbReference type="Pfam" id="PF07971"/>
    </source>
</evidence>
<dbReference type="AlphaFoldDB" id="A0AAE3ILY6"/>
<dbReference type="InterPro" id="IPR050883">
    <property type="entry name" value="PNGase"/>
</dbReference>
<keyword evidence="7" id="KW-0378">Hydrolase</keyword>
<dbReference type="GO" id="GO:0030246">
    <property type="term" value="F:carbohydrate binding"/>
    <property type="evidence" value="ECO:0007669"/>
    <property type="project" value="InterPro"/>
</dbReference>
<dbReference type="GO" id="GO:0005975">
    <property type="term" value="P:carbohydrate metabolic process"/>
    <property type="evidence" value="ECO:0007669"/>
    <property type="project" value="InterPro"/>
</dbReference>
<reference evidence="7" key="1">
    <citation type="submission" date="2022-10" db="EMBL/GenBank/DDBJ databases">
        <authorList>
            <person name="Kim H.S."/>
            <person name="Kim J.-S."/>
            <person name="Suh M.K."/>
            <person name="Eom M.K."/>
            <person name="Lee J.-S."/>
        </authorList>
    </citation>
    <scope>NUCLEOTIDE SEQUENCE</scope>
    <source>
        <strain evidence="7">LIP-5</strain>
    </source>
</reference>
<evidence type="ECO:0000256" key="4">
    <source>
        <dbReference type="SAM" id="SignalP"/>
    </source>
</evidence>
<dbReference type="GO" id="GO:0005829">
    <property type="term" value="C:cytosol"/>
    <property type="evidence" value="ECO:0007669"/>
    <property type="project" value="TreeGrafter"/>
</dbReference>
<gene>
    <name evidence="7" type="ORF">OD355_07280</name>
</gene>
<dbReference type="Gene3D" id="3.30.2080.10">
    <property type="entry name" value="GH92 mannosidase domain"/>
    <property type="match status" value="1"/>
</dbReference>
<dbReference type="InterPro" id="IPR008928">
    <property type="entry name" value="6-hairpin_glycosidase_sf"/>
</dbReference>
<keyword evidence="3" id="KW-0106">Calcium</keyword>
<feature type="chain" id="PRO_5042028713" evidence="4">
    <location>
        <begin position="23"/>
        <end position="755"/>
    </location>
</feature>
<dbReference type="InterPro" id="IPR041371">
    <property type="entry name" value="GH92_N"/>
</dbReference>
<feature type="signal peptide" evidence="4">
    <location>
        <begin position="1"/>
        <end position="22"/>
    </location>
</feature>
<dbReference type="FunFam" id="3.30.2080.10:FF:000001">
    <property type="entry name" value="Alpha-1,2-mannosidase subfamily"/>
    <property type="match status" value="1"/>
</dbReference>
<protein>
    <submittedName>
        <fullName evidence="7">GH92 family glycosyl hydrolase</fullName>
        <ecNumber evidence="7">3.2.1.-</ecNumber>
    </submittedName>
</protein>
<dbReference type="EC" id="3.2.1.-" evidence="7"/>
<dbReference type="PANTHER" id="PTHR12143:SF39">
    <property type="entry name" value="SECRETED PROTEIN"/>
    <property type="match status" value="1"/>
</dbReference>
<dbReference type="Proteomes" id="UP001209317">
    <property type="component" value="Unassembled WGS sequence"/>
</dbReference>
<evidence type="ECO:0000313" key="8">
    <source>
        <dbReference type="Proteomes" id="UP001209317"/>
    </source>
</evidence>
<evidence type="ECO:0000259" key="6">
    <source>
        <dbReference type="Pfam" id="PF17678"/>
    </source>
</evidence>
<comment type="subunit">
    <text evidence="2">Monomer.</text>
</comment>
<keyword evidence="8" id="KW-1185">Reference proteome</keyword>
<evidence type="ECO:0000256" key="1">
    <source>
        <dbReference type="ARBA" id="ARBA00001913"/>
    </source>
</evidence>
<name>A0AAE3ILY6_9BACT</name>